<dbReference type="AlphaFoldDB" id="A0A7M2X490"/>
<evidence type="ECO:0000256" key="5">
    <source>
        <dbReference type="ARBA" id="ARBA00022516"/>
    </source>
</evidence>
<comment type="similarity">
    <text evidence="13">Belongs to the LpxK family.</text>
</comment>
<dbReference type="PANTHER" id="PTHR42724">
    <property type="entry name" value="TETRAACYLDISACCHARIDE 4'-KINASE"/>
    <property type="match status" value="1"/>
</dbReference>
<dbReference type="GO" id="GO:0005524">
    <property type="term" value="F:ATP binding"/>
    <property type="evidence" value="ECO:0007669"/>
    <property type="project" value="UniProtKB-UniRule"/>
</dbReference>
<comment type="pathway">
    <text evidence="2 13">Glycolipid biosynthesis; lipid IV(A) biosynthesis; lipid IV(A) from (3R)-3-hydroxytetradecanoyl-[acyl-carrier-protein] and UDP-N-acetyl-alpha-D-glucosamine: step 6/6.</text>
</comment>
<evidence type="ECO:0000313" key="14">
    <source>
        <dbReference type="EMBL" id="QOV92262.1"/>
    </source>
</evidence>
<evidence type="ECO:0000313" key="15">
    <source>
        <dbReference type="Proteomes" id="UP000593765"/>
    </source>
</evidence>
<evidence type="ECO:0000256" key="8">
    <source>
        <dbReference type="ARBA" id="ARBA00022741"/>
    </source>
</evidence>
<keyword evidence="7 13" id="KW-0808">Transferase</keyword>
<accession>A0A7M2X490</accession>
<dbReference type="KEGG" id="hbs:IPV69_13255"/>
<gene>
    <name evidence="13 14" type="primary">lpxK</name>
    <name evidence="14" type="ORF">IPV69_13255</name>
</gene>
<dbReference type="GO" id="GO:0009244">
    <property type="term" value="P:lipopolysaccharide core region biosynthetic process"/>
    <property type="evidence" value="ECO:0007669"/>
    <property type="project" value="TreeGrafter"/>
</dbReference>
<dbReference type="InterPro" id="IPR003758">
    <property type="entry name" value="LpxK"/>
</dbReference>
<keyword evidence="8 13" id="KW-0547">Nucleotide-binding</keyword>
<dbReference type="UniPathway" id="UPA00359">
    <property type="reaction ID" value="UER00482"/>
</dbReference>
<evidence type="ECO:0000256" key="2">
    <source>
        <dbReference type="ARBA" id="ARBA00004870"/>
    </source>
</evidence>
<protein>
    <recommendedName>
        <fullName evidence="4 13">Tetraacyldisaccharide 4'-kinase</fullName>
        <ecNumber evidence="3 13">2.7.1.130</ecNumber>
    </recommendedName>
    <alternativeName>
        <fullName evidence="12 13">Lipid A 4'-kinase</fullName>
    </alternativeName>
</protein>
<feature type="binding site" evidence="13">
    <location>
        <begin position="66"/>
        <end position="73"/>
    </location>
    <ligand>
        <name>ATP</name>
        <dbReference type="ChEBI" id="CHEBI:30616"/>
    </ligand>
</feature>
<dbReference type="SUPFAM" id="SSF52540">
    <property type="entry name" value="P-loop containing nucleoside triphosphate hydrolases"/>
    <property type="match status" value="1"/>
</dbReference>
<dbReference type="RefSeq" id="WP_206295596.1">
    <property type="nucleotide sequence ID" value="NZ_CP063458.1"/>
</dbReference>
<evidence type="ECO:0000256" key="6">
    <source>
        <dbReference type="ARBA" id="ARBA00022556"/>
    </source>
</evidence>
<dbReference type="EC" id="2.7.1.130" evidence="3 13"/>
<comment type="function">
    <text evidence="1 13">Transfers the gamma-phosphate of ATP to the 4'-position of a tetraacyldisaccharide 1-phosphate intermediate (termed DS-1-P) to form tetraacyldisaccharide 1,4'-bis-phosphate (lipid IVA).</text>
</comment>
<keyword evidence="10 13" id="KW-0067">ATP-binding</keyword>
<keyword evidence="6 13" id="KW-0441">Lipid A biosynthesis</keyword>
<dbReference type="EMBL" id="CP063458">
    <property type="protein sequence ID" value="QOV92262.1"/>
    <property type="molecule type" value="Genomic_DNA"/>
</dbReference>
<evidence type="ECO:0000256" key="10">
    <source>
        <dbReference type="ARBA" id="ARBA00022840"/>
    </source>
</evidence>
<dbReference type="NCBIfam" id="TIGR00682">
    <property type="entry name" value="lpxK"/>
    <property type="match status" value="1"/>
</dbReference>
<dbReference type="GO" id="GO:0009245">
    <property type="term" value="P:lipid A biosynthetic process"/>
    <property type="evidence" value="ECO:0007669"/>
    <property type="project" value="UniProtKB-UniRule"/>
</dbReference>
<dbReference type="InterPro" id="IPR027417">
    <property type="entry name" value="P-loop_NTPase"/>
</dbReference>
<keyword evidence="5 13" id="KW-0444">Lipid biosynthesis</keyword>
<dbReference type="Proteomes" id="UP000593765">
    <property type="component" value="Chromosome"/>
</dbReference>
<dbReference type="HAMAP" id="MF_00409">
    <property type="entry name" value="LpxK"/>
    <property type="match status" value="1"/>
</dbReference>
<dbReference type="Pfam" id="PF02606">
    <property type="entry name" value="LpxK"/>
    <property type="match status" value="1"/>
</dbReference>
<dbReference type="GO" id="GO:0009029">
    <property type="term" value="F:lipid-A 4'-kinase activity"/>
    <property type="evidence" value="ECO:0007669"/>
    <property type="project" value="UniProtKB-UniRule"/>
</dbReference>
<sequence>MSFEHSIQRLMSGQAKGLFPSLGRSALACIEPLYRFEVNRRNRRFDRDASRARKLPKPVISVGNLTTGGTGKTPVIRWLAGALRDRGLNVGILARGYKAEPGTLGDEQRMLLAMLGGGTTTAGRVVIECDPDRHAAGLRALEREPAIDLFLLDDGFQHRRLHRDLDIVLLHAPEPFGYGHVLPRGLLREPITGLKRAGIVILTSADAATPESRATTIAEIRQHNAGVQVVFERHEPTGLRSAGTPSDQPADVPLSALREKSAMCFSGLGSPGGFERQIRSLAGKYAGEHRFPDHHAYTADDVRMLQASGESAGAEVLVTTEKDWVKLAAIDGVADAKIPIWRLDVEARFEGDGAGILLAAAMARAGRGCT</sequence>
<dbReference type="GO" id="GO:0005886">
    <property type="term" value="C:plasma membrane"/>
    <property type="evidence" value="ECO:0007669"/>
    <property type="project" value="TreeGrafter"/>
</dbReference>
<keyword evidence="11 13" id="KW-0443">Lipid metabolism</keyword>
<reference evidence="14 15" key="1">
    <citation type="submission" date="2020-10" db="EMBL/GenBank/DDBJ databases">
        <title>Wide distribution of Phycisphaera-like planctomycetes from WD2101 soil group in peatlands and genome analysis of the first cultivated representative.</title>
        <authorList>
            <person name="Dedysh S.N."/>
            <person name="Beletsky A.V."/>
            <person name="Ivanova A."/>
            <person name="Kulichevskaya I.S."/>
            <person name="Suzina N.E."/>
            <person name="Philippov D.A."/>
            <person name="Rakitin A.L."/>
            <person name="Mardanov A.V."/>
            <person name="Ravin N.V."/>
        </authorList>
    </citation>
    <scope>NUCLEOTIDE SEQUENCE [LARGE SCALE GENOMIC DNA]</scope>
    <source>
        <strain evidence="14 15">M1803</strain>
    </source>
</reference>
<evidence type="ECO:0000256" key="11">
    <source>
        <dbReference type="ARBA" id="ARBA00023098"/>
    </source>
</evidence>
<name>A0A7M2X490_9BACT</name>
<keyword evidence="9 13" id="KW-0418">Kinase</keyword>
<proteinExistence type="inferred from homology"/>
<dbReference type="PANTHER" id="PTHR42724:SF1">
    <property type="entry name" value="TETRAACYLDISACCHARIDE 4'-KINASE, MITOCHONDRIAL-RELATED"/>
    <property type="match status" value="1"/>
</dbReference>
<evidence type="ECO:0000256" key="4">
    <source>
        <dbReference type="ARBA" id="ARBA00016436"/>
    </source>
</evidence>
<evidence type="ECO:0000256" key="7">
    <source>
        <dbReference type="ARBA" id="ARBA00022679"/>
    </source>
</evidence>
<comment type="catalytic activity">
    <reaction evidence="13">
        <text>a lipid A disaccharide + ATP = a lipid IVA + ADP + H(+)</text>
        <dbReference type="Rhea" id="RHEA:67840"/>
        <dbReference type="ChEBI" id="CHEBI:15378"/>
        <dbReference type="ChEBI" id="CHEBI:30616"/>
        <dbReference type="ChEBI" id="CHEBI:176343"/>
        <dbReference type="ChEBI" id="CHEBI:176425"/>
        <dbReference type="ChEBI" id="CHEBI:456216"/>
        <dbReference type="EC" id="2.7.1.130"/>
    </reaction>
</comment>
<keyword evidence="15" id="KW-1185">Reference proteome</keyword>
<evidence type="ECO:0000256" key="13">
    <source>
        <dbReference type="HAMAP-Rule" id="MF_00409"/>
    </source>
</evidence>
<evidence type="ECO:0000256" key="9">
    <source>
        <dbReference type="ARBA" id="ARBA00022777"/>
    </source>
</evidence>
<organism evidence="14 15">
    <name type="scientific">Humisphaera borealis</name>
    <dbReference type="NCBI Taxonomy" id="2807512"/>
    <lineage>
        <taxon>Bacteria</taxon>
        <taxon>Pseudomonadati</taxon>
        <taxon>Planctomycetota</taxon>
        <taxon>Phycisphaerae</taxon>
        <taxon>Tepidisphaerales</taxon>
        <taxon>Tepidisphaeraceae</taxon>
        <taxon>Humisphaera</taxon>
    </lineage>
</organism>
<evidence type="ECO:0000256" key="3">
    <source>
        <dbReference type="ARBA" id="ARBA00012071"/>
    </source>
</evidence>
<evidence type="ECO:0000256" key="12">
    <source>
        <dbReference type="ARBA" id="ARBA00029757"/>
    </source>
</evidence>
<evidence type="ECO:0000256" key="1">
    <source>
        <dbReference type="ARBA" id="ARBA00002274"/>
    </source>
</evidence>